<evidence type="ECO:0000313" key="2">
    <source>
        <dbReference type="EMBL" id="HEW53411.1"/>
    </source>
</evidence>
<reference evidence="2" key="1">
    <citation type="journal article" date="2020" name="mSystems">
        <title>Genome- and Community-Level Interaction Insights into Carbon Utilization and Element Cycling Functions of Hydrothermarchaeota in Hydrothermal Sediment.</title>
        <authorList>
            <person name="Zhou Z."/>
            <person name="Liu Y."/>
            <person name="Xu W."/>
            <person name="Pan J."/>
            <person name="Luo Z.H."/>
            <person name="Li M."/>
        </authorList>
    </citation>
    <scope>NUCLEOTIDE SEQUENCE [LARGE SCALE GENOMIC DNA]</scope>
    <source>
        <strain evidence="2">SpSt-16</strain>
    </source>
</reference>
<keyword evidence="1" id="KW-0472">Membrane</keyword>
<name>A0A7C2VH18_9CREN</name>
<organism evidence="2">
    <name type="scientific">Ignisphaera aggregans</name>
    <dbReference type="NCBI Taxonomy" id="334771"/>
    <lineage>
        <taxon>Archaea</taxon>
        <taxon>Thermoproteota</taxon>
        <taxon>Thermoprotei</taxon>
        <taxon>Desulfurococcales</taxon>
        <taxon>Desulfurococcaceae</taxon>
        <taxon>Ignisphaera</taxon>
    </lineage>
</organism>
<feature type="transmembrane region" description="Helical" evidence="1">
    <location>
        <begin position="80"/>
        <end position="100"/>
    </location>
</feature>
<keyword evidence="1" id="KW-0812">Transmembrane</keyword>
<protein>
    <submittedName>
        <fullName evidence="2">Uncharacterized protein</fullName>
    </submittedName>
</protein>
<gene>
    <name evidence="2" type="ORF">ENO77_04555</name>
</gene>
<dbReference type="AlphaFoldDB" id="A0A7C2VH18"/>
<accession>A0A7C2VH18</accession>
<feature type="transmembrane region" description="Helical" evidence="1">
    <location>
        <begin position="112"/>
        <end position="136"/>
    </location>
</feature>
<dbReference type="EMBL" id="DSGT01000012">
    <property type="protein sequence ID" value="HEW53411.1"/>
    <property type="molecule type" value="Genomic_DNA"/>
</dbReference>
<proteinExistence type="predicted"/>
<sequence length="179" mass="19989">MFRELKASNSNSSYTICTYDGIPVAVALEYGRGKLVVVGDSSLTINEVYYKLGRFYGSNLIFIQALAGGKSIVIYEGARIYAETYSTVLLQAMSAVFNALSDMLVFVMGDQFIYRVLSVLAMVWVINIIIMFKLGLPKNLDMHSGKAALDDGSIELIRDRMSRGVMEWEKKVEEKKKQG</sequence>
<evidence type="ECO:0000256" key="1">
    <source>
        <dbReference type="SAM" id="Phobius"/>
    </source>
</evidence>
<keyword evidence="1" id="KW-1133">Transmembrane helix</keyword>
<comment type="caution">
    <text evidence="2">The sequence shown here is derived from an EMBL/GenBank/DDBJ whole genome shotgun (WGS) entry which is preliminary data.</text>
</comment>